<evidence type="ECO:0000313" key="1">
    <source>
        <dbReference type="EMBL" id="TWU51159.1"/>
    </source>
</evidence>
<reference evidence="1 2" key="1">
    <citation type="submission" date="2019-02" db="EMBL/GenBank/DDBJ databases">
        <title>Deep-cultivation of Planctomycetes and their phenomic and genomic characterization uncovers novel biology.</title>
        <authorList>
            <person name="Wiegand S."/>
            <person name="Jogler M."/>
            <person name="Boedeker C."/>
            <person name="Pinto D."/>
            <person name="Vollmers J."/>
            <person name="Rivas-Marin E."/>
            <person name="Kohn T."/>
            <person name="Peeters S.H."/>
            <person name="Heuer A."/>
            <person name="Rast P."/>
            <person name="Oberbeckmann S."/>
            <person name="Bunk B."/>
            <person name="Jeske O."/>
            <person name="Meyerdierks A."/>
            <person name="Storesund J.E."/>
            <person name="Kallscheuer N."/>
            <person name="Luecker S."/>
            <person name="Lage O.M."/>
            <person name="Pohl T."/>
            <person name="Merkel B.J."/>
            <person name="Hornburger P."/>
            <person name="Mueller R.-W."/>
            <person name="Bruemmer F."/>
            <person name="Labrenz M."/>
            <person name="Spormann A.M."/>
            <person name="Op Den Camp H."/>
            <person name="Overmann J."/>
            <person name="Amann R."/>
            <person name="Jetten M.S.M."/>
            <person name="Mascher T."/>
            <person name="Medema M.H."/>
            <person name="Devos D.P."/>
            <person name="Kaster A.-K."/>
            <person name="Ovreas L."/>
            <person name="Rohde M."/>
            <person name="Galperin M.Y."/>
            <person name="Jogler C."/>
        </authorList>
    </citation>
    <scope>NUCLEOTIDE SEQUENCE [LARGE SCALE GENOMIC DNA]</scope>
    <source>
        <strain evidence="1 2">Poly59</strain>
    </source>
</reference>
<dbReference type="EMBL" id="SJPX01000003">
    <property type="protein sequence ID" value="TWU51159.1"/>
    <property type="molecule type" value="Genomic_DNA"/>
</dbReference>
<keyword evidence="2" id="KW-1185">Reference proteome</keyword>
<evidence type="ECO:0000313" key="2">
    <source>
        <dbReference type="Proteomes" id="UP000317977"/>
    </source>
</evidence>
<protein>
    <submittedName>
        <fullName evidence="1">Uncharacterized protein</fullName>
    </submittedName>
</protein>
<dbReference type="AlphaFoldDB" id="A0A5C6EUM9"/>
<sequence>MFMGTDAFHYYFPVLDTYLRGTPDAESEDDNESWIIAHCIAAQFHERSMQRLRAITPAVLALADFVRDNIGRFGGDVAERDRVSLAWHDLASQVVELQQDGG</sequence>
<dbReference type="Proteomes" id="UP000317977">
    <property type="component" value="Unassembled WGS sequence"/>
</dbReference>
<gene>
    <name evidence="1" type="ORF">Poly59_27490</name>
</gene>
<proteinExistence type="predicted"/>
<accession>A0A5C6EUM9</accession>
<organism evidence="1 2">
    <name type="scientific">Rubripirellula reticaptiva</name>
    <dbReference type="NCBI Taxonomy" id="2528013"/>
    <lineage>
        <taxon>Bacteria</taxon>
        <taxon>Pseudomonadati</taxon>
        <taxon>Planctomycetota</taxon>
        <taxon>Planctomycetia</taxon>
        <taxon>Pirellulales</taxon>
        <taxon>Pirellulaceae</taxon>
        <taxon>Rubripirellula</taxon>
    </lineage>
</organism>
<name>A0A5C6EUM9_9BACT</name>
<comment type="caution">
    <text evidence="1">The sequence shown here is derived from an EMBL/GenBank/DDBJ whole genome shotgun (WGS) entry which is preliminary data.</text>
</comment>